<sequence>MDVYTQPLVIQLQPYCPGSGVYLRWLSPLGNWEGWLFEGDIDDSTPAPTGNTFQPARGAALKLRSTTSTRRLLRAGNLTPRQHAVLSTLQDSPQVYMQDAGGALMPVTVVPATTGRTSAESRTEFDVEIDLGPRNTLTRI</sequence>
<protein>
    <submittedName>
        <fullName evidence="1">Uncharacterized protein</fullName>
    </submittedName>
</protein>
<gene>
    <name evidence="1" type="ORF">EU557_10670</name>
</gene>
<reference evidence="1 2" key="1">
    <citation type="submission" date="2019-04" db="EMBL/GenBank/DDBJ databases">
        <authorList>
            <person name="Feng G."/>
            <person name="Zhang J."/>
            <person name="Zhu H."/>
        </authorList>
    </citation>
    <scope>NUCLEOTIDE SEQUENCE [LARGE SCALE GENOMIC DNA]</scope>
    <source>
        <strain evidence="1 2">JCM 19491</strain>
    </source>
</reference>
<comment type="caution">
    <text evidence="1">The sequence shown here is derived from an EMBL/GenBank/DDBJ whole genome shotgun (WGS) entry which is preliminary data.</text>
</comment>
<evidence type="ECO:0000313" key="1">
    <source>
        <dbReference type="EMBL" id="TGD80299.1"/>
    </source>
</evidence>
<dbReference type="OrthoDB" id="884818at2"/>
<organism evidence="1 2">
    <name type="scientific">Hymenobacter wooponensis</name>
    <dbReference type="NCBI Taxonomy" id="1525360"/>
    <lineage>
        <taxon>Bacteria</taxon>
        <taxon>Pseudomonadati</taxon>
        <taxon>Bacteroidota</taxon>
        <taxon>Cytophagia</taxon>
        <taxon>Cytophagales</taxon>
        <taxon>Hymenobacteraceae</taxon>
        <taxon>Hymenobacter</taxon>
    </lineage>
</organism>
<dbReference type="Proteomes" id="UP000298284">
    <property type="component" value="Unassembled WGS sequence"/>
</dbReference>
<keyword evidence="2" id="KW-1185">Reference proteome</keyword>
<evidence type="ECO:0000313" key="2">
    <source>
        <dbReference type="Proteomes" id="UP000298284"/>
    </source>
</evidence>
<dbReference type="EMBL" id="SRKZ01000003">
    <property type="protein sequence ID" value="TGD80299.1"/>
    <property type="molecule type" value="Genomic_DNA"/>
</dbReference>
<proteinExistence type="predicted"/>
<accession>A0A4Z0MLJ3</accession>
<dbReference type="AlphaFoldDB" id="A0A4Z0MLJ3"/>
<name>A0A4Z0MLJ3_9BACT</name>
<dbReference type="RefSeq" id="WP_135530454.1">
    <property type="nucleotide sequence ID" value="NZ_SRKZ01000003.1"/>
</dbReference>